<proteinExistence type="predicted"/>
<dbReference type="InterPro" id="IPR049251">
    <property type="entry name" value="DUF6884"/>
</dbReference>
<comment type="caution">
    <text evidence="2">The sequence shown here is derived from an EMBL/GenBank/DDBJ whole genome shotgun (WGS) entry which is preliminary data.</text>
</comment>
<dbReference type="EMBL" id="JAVRAA010000005">
    <property type="protein sequence ID" value="MDT0337551.1"/>
    <property type="molecule type" value="Genomic_DNA"/>
</dbReference>
<accession>A0AAE4G994</accession>
<evidence type="ECO:0000259" key="1">
    <source>
        <dbReference type="Pfam" id="PF21818"/>
    </source>
</evidence>
<dbReference type="AlphaFoldDB" id="A0AAE4G994"/>
<dbReference type="Pfam" id="PF21818">
    <property type="entry name" value="DUF6884"/>
    <property type="match status" value="1"/>
</dbReference>
<organism evidence="2">
    <name type="scientific">Herbaspirillum huttiense subsp. nephrolepidis</name>
    <dbReference type="NCBI Taxonomy" id="3075126"/>
    <lineage>
        <taxon>Bacteria</taxon>
        <taxon>Pseudomonadati</taxon>
        <taxon>Pseudomonadota</taxon>
        <taxon>Betaproteobacteria</taxon>
        <taxon>Burkholderiales</taxon>
        <taxon>Oxalobacteraceae</taxon>
        <taxon>Herbaspirillum</taxon>
    </lineage>
</organism>
<gene>
    <name evidence="2" type="ORF">RJN63_11975</name>
</gene>
<sequence>MKVALIACCGAKLSGPAPAHQLYQSALFKKSRQYAETFCDEFAILSAKHGLVLADQLIDPYDVTLTEMTAAGRREWAGLVMAQLMDRWPLYREPVHFVFLAGANYRDNLMRMLFAAKETISTASVPVEVSVPMQGMAIGHQLQWLGQQIKLCPSPRSLLA</sequence>
<reference evidence="2" key="1">
    <citation type="submission" date="2023-02" db="EMBL/GenBank/DDBJ databases">
        <title>Description of Herbaspirillum huttiense subsp. nephrolepsisexaltata and Herbaspirillum huttiense subsp. lycopersicon.</title>
        <authorList>
            <person name="Poudel M."/>
            <person name="Sharma A."/>
            <person name="Goss E."/>
            <person name="Tapia J.H."/>
            <person name="Harmon C.M."/>
            <person name="Jones J.B."/>
        </authorList>
    </citation>
    <scope>NUCLEOTIDE SEQUENCE</scope>
    <source>
        <strain evidence="2">NC40101</strain>
    </source>
</reference>
<dbReference type="RefSeq" id="WP_284077018.1">
    <property type="nucleotide sequence ID" value="NZ_JAVLSM010000007.1"/>
</dbReference>
<feature type="domain" description="DUF6884" evidence="1">
    <location>
        <begin position="3"/>
        <end position="146"/>
    </location>
</feature>
<protein>
    <recommendedName>
        <fullName evidence="1">DUF6884 domain-containing protein</fullName>
    </recommendedName>
</protein>
<evidence type="ECO:0000313" key="2">
    <source>
        <dbReference type="EMBL" id="MDT0337551.1"/>
    </source>
</evidence>
<name>A0AAE4G994_9BURK</name>